<comment type="caution">
    <text evidence="4">The sequence shown here is derived from an EMBL/GenBank/DDBJ whole genome shotgun (WGS) entry which is preliminary data.</text>
</comment>
<sequence length="651" mass="73446">MFKQLRVILAGICLAFSSMLSNAEVLPPEYFALRSVISDVQLSPDGKYLALLKIANRDANPVIEVYQTDDLEAQPYRVNADPMEIQSFSWVTSKDIVLTLRQQVRDDINGFNQGVFEYSIARLDVERERIKELREPGASIVSLLPGKPDSVLLSFYPEDSGSRTTGSVAGGYRAQSFYEYNLRRGSKRLIMRGNDAMGSFRFTGDGRPWYALSRDGINAETLYMSRVDDEWIEVHRVSDDSHESFRVVGFDEAAPHLWFVVAENGEDKASLWEYNTETKRFGEKIYGRNDVDIGGVRYHSNRWNNPDTITGIRFYKDKFHFVYFDGEEEALYSQLQQLVPDAGLVSIASRSSDGATLIVRNTSPRDPGTYYLIRNGRLSTVGEQQPLLKSENLADVRYIQYESRDGRTIPAFITVPNGEGPFPLVVMPHGGPFVGETVVFDRWAQLLANSGYMVLQPQYRGSMNYGMDHYMSAFINGGKGGYEMQDDKDDGALYLVEQGLVDPDRMAMFGWSYGGYAALVAASREDQIYQCAIAGAAVADNVLQLNYYVSRLSGSSRIQQERFWRDSISPIDEVAKVNIPLFVVHGSVDQRVPLEHAKRYLAALDENAIPYEYMELEGADHFSNTLTFDHQKMFYTRMLSYFAEDCGPGGL</sequence>
<feature type="domain" description="Peptidase S9 prolyl oligopeptidase catalytic" evidence="3">
    <location>
        <begin position="440"/>
        <end position="644"/>
    </location>
</feature>
<keyword evidence="1" id="KW-0378">Hydrolase</keyword>
<dbReference type="Pfam" id="PF00326">
    <property type="entry name" value="Peptidase_S9"/>
    <property type="match status" value="1"/>
</dbReference>
<dbReference type="GO" id="GO:0006508">
    <property type="term" value="P:proteolysis"/>
    <property type="evidence" value="ECO:0007669"/>
    <property type="project" value="InterPro"/>
</dbReference>
<dbReference type="InterPro" id="IPR029058">
    <property type="entry name" value="AB_hydrolase_fold"/>
</dbReference>
<dbReference type="GO" id="GO:0004252">
    <property type="term" value="F:serine-type endopeptidase activity"/>
    <property type="evidence" value="ECO:0007669"/>
    <property type="project" value="TreeGrafter"/>
</dbReference>
<evidence type="ECO:0000313" key="5">
    <source>
        <dbReference type="Proteomes" id="UP000267187"/>
    </source>
</evidence>
<keyword evidence="4" id="KW-0645">Protease</keyword>
<evidence type="ECO:0000313" key="4">
    <source>
        <dbReference type="EMBL" id="RMA78858.1"/>
    </source>
</evidence>
<dbReference type="OrthoDB" id="4269629at2"/>
<dbReference type="EMBL" id="REFJ01000005">
    <property type="protein sequence ID" value="RMA78858.1"/>
    <property type="molecule type" value="Genomic_DNA"/>
</dbReference>
<gene>
    <name evidence="4" type="ORF">DFR27_2197</name>
</gene>
<proteinExistence type="predicted"/>
<keyword evidence="5" id="KW-1185">Reference proteome</keyword>
<dbReference type="AlphaFoldDB" id="A0A3M0A7S2"/>
<evidence type="ECO:0000256" key="2">
    <source>
        <dbReference type="SAM" id="SignalP"/>
    </source>
</evidence>
<dbReference type="PANTHER" id="PTHR42776:SF27">
    <property type="entry name" value="DIPEPTIDYL PEPTIDASE FAMILY MEMBER 6"/>
    <property type="match status" value="1"/>
</dbReference>
<name>A0A3M0A7S2_9GAMM</name>
<keyword evidence="4" id="KW-0031">Aminopeptidase</keyword>
<accession>A0A3M0A7S2</accession>
<organism evidence="4 5">
    <name type="scientific">Umboniibacter marinipuniceus</name>
    <dbReference type="NCBI Taxonomy" id="569599"/>
    <lineage>
        <taxon>Bacteria</taxon>
        <taxon>Pseudomonadati</taxon>
        <taxon>Pseudomonadota</taxon>
        <taxon>Gammaproteobacteria</taxon>
        <taxon>Cellvibrionales</taxon>
        <taxon>Cellvibrionaceae</taxon>
        <taxon>Umboniibacter</taxon>
    </lineage>
</organism>
<feature type="chain" id="PRO_5018132745" evidence="2">
    <location>
        <begin position="24"/>
        <end position="651"/>
    </location>
</feature>
<protein>
    <submittedName>
        <fullName evidence="4">Dipeptidyl aminopeptidase/acylaminoacyl peptidase</fullName>
    </submittedName>
</protein>
<dbReference type="PANTHER" id="PTHR42776">
    <property type="entry name" value="SERINE PEPTIDASE S9 FAMILY MEMBER"/>
    <property type="match status" value="1"/>
</dbReference>
<dbReference type="RefSeq" id="WP_121877494.1">
    <property type="nucleotide sequence ID" value="NZ_REFJ01000005.1"/>
</dbReference>
<evidence type="ECO:0000256" key="1">
    <source>
        <dbReference type="ARBA" id="ARBA00022801"/>
    </source>
</evidence>
<keyword evidence="2" id="KW-0732">Signal</keyword>
<dbReference type="InterPro" id="IPR001375">
    <property type="entry name" value="Peptidase_S9_cat"/>
</dbReference>
<dbReference type="Proteomes" id="UP000267187">
    <property type="component" value="Unassembled WGS sequence"/>
</dbReference>
<dbReference type="SUPFAM" id="SSF53474">
    <property type="entry name" value="alpha/beta-Hydrolases"/>
    <property type="match status" value="1"/>
</dbReference>
<dbReference type="SUPFAM" id="SSF82171">
    <property type="entry name" value="DPP6 N-terminal domain-like"/>
    <property type="match status" value="1"/>
</dbReference>
<reference evidence="4 5" key="1">
    <citation type="submission" date="2018-10" db="EMBL/GenBank/DDBJ databases">
        <title>Genomic Encyclopedia of Type Strains, Phase IV (KMG-IV): sequencing the most valuable type-strain genomes for metagenomic binning, comparative biology and taxonomic classification.</title>
        <authorList>
            <person name="Goeker M."/>
        </authorList>
    </citation>
    <scope>NUCLEOTIDE SEQUENCE [LARGE SCALE GENOMIC DNA]</scope>
    <source>
        <strain evidence="4 5">DSM 25080</strain>
    </source>
</reference>
<evidence type="ECO:0000259" key="3">
    <source>
        <dbReference type="Pfam" id="PF00326"/>
    </source>
</evidence>
<dbReference type="Gene3D" id="3.40.50.1820">
    <property type="entry name" value="alpha/beta hydrolase"/>
    <property type="match status" value="1"/>
</dbReference>
<dbReference type="GO" id="GO:0004177">
    <property type="term" value="F:aminopeptidase activity"/>
    <property type="evidence" value="ECO:0007669"/>
    <property type="project" value="UniProtKB-KW"/>
</dbReference>
<feature type="signal peptide" evidence="2">
    <location>
        <begin position="1"/>
        <end position="23"/>
    </location>
</feature>